<keyword evidence="8" id="KW-1185">Reference proteome</keyword>
<organism evidence="7 8">
    <name type="scientific">Clostridium cavendishii DSM 21758</name>
    <dbReference type="NCBI Taxonomy" id="1121302"/>
    <lineage>
        <taxon>Bacteria</taxon>
        <taxon>Bacillati</taxon>
        <taxon>Bacillota</taxon>
        <taxon>Clostridia</taxon>
        <taxon>Eubacteriales</taxon>
        <taxon>Clostridiaceae</taxon>
        <taxon>Clostridium</taxon>
    </lineage>
</organism>
<feature type="signal peptide" evidence="6">
    <location>
        <begin position="1"/>
        <end position="24"/>
    </location>
</feature>
<evidence type="ECO:0000256" key="5">
    <source>
        <dbReference type="ARBA" id="ARBA00023288"/>
    </source>
</evidence>
<sequence length="433" mass="47341">MKGKGYRKILSLVLVGIISSGFIACSKTEQASGKKDKVKITYPTYRVGAHASAAAEKEIIDEFNKKYGDEIEVVVEELPSDQAYVEKMKVLAASKQLPDIVEGKNGIIDLAIKNGQAVDLLSTVNGDEAYKAEIGEEAIKANMRDGKLYSIANARQLIGYFYNKEMFKKAGINPAKTWDEFMSNNQKLKDSGVAPLALMTGENAWTSNLILGSIIGTDGESGNKFMNTMKPADYSNPSVIKGLTMMQKMLKEYTTKDAIGAMYANAANNFSQEKAAIIANGPWMTPDFSDKDKSKEGLADRVGVALYPEDGIVSQYEIGYMVCTSDKAKSDAAMKFLKFKTGAYAQKVMLEKAGALPLTDKVEMSEDYKKKNPLIVDLIKLSSEAKHKYSNLDNTANPTVMDVFAKLYPDLALGNITPEKMAEKMTEAAAKSK</sequence>
<dbReference type="Proteomes" id="UP000184310">
    <property type="component" value="Unassembled WGS sequence"/>
</dbReference>
<evidence type="ECO:0000313" key="7">
    <source>
        <dbReference type="EMBL" id="SHJ13885.1"/>
    </source>
</evidence>
<dbReference type="InterPro" id="IPR006059">
    <property type="entry name" value="SBP"/>
</dbReference>
<evidence type="ECO:0000256" key="1">
    <source>
        <dbReference type="ARBA" id="ARBA00022475"/>
    </source>
</evidence>
<dbReference type="SUPFAM" id="SSF53850">
    <property type="entry name" value="Periplasmic binding protein-like II"/>
    <property type="match status" value="1"/>
</dbReference>
<evidence type="ECO:0000256" key="6">
    <source>
        <dbReference type="SAM" id="SignalP"/>
    </source>
</evidence>
<evidence type="ECO:0000256" key="4">
    <source>
        <dbReference type="ARBA" id="ARBA00023139"/>
    </source>
</evidence>
<dbReference type="OrthoDB" id="1861912at2"/>
<dbReference type="InterPro" id="IPR050490">
    <property type="entry name" value="Bact_solute-bd_prot1"/>
</dbReference>
<keyword evidence="5" id="KW-0449">Lipoprotein</keyword>
<keyword evidence="1" id="KW-1003">Cell membrane</keyword>
<dbReference type="PROSITE" id="PS51257">
    <property type="entry name" value="PROKAR_LIPOPROTEIN"/>
    <property type="match status" value="1"/>
</dbReference>
<evidence type="ECO:0000313" key="8">
    <source>
        <dbReference type="Proteomes" id="UP000184310"/>
    </source>
</evidence>
<name>A0A1M6GVF5_9CLOT</name>
<proteinExistence type="predicted"/>
<dbReference type="PANTHER" id="PTHR43649:SF33">
    <property type="entry name" value="POLYGALACTURONAN_RHAMNOGALACTURONAN-BINDING PROTEIN YTCQ"/>
    <property type="match status" value="1"/>
</dbReference>
<dbReference type="PANTHER" id="PTHR43649">
    <property type="entry name" value="ARABINOSE-BINDING PROTEIN-RELATED"/>
    <property type="match status" value="1"/>
</dbReference>
<dbReference type="AlphaFoldDB" id="A0A1M6GVF5"/>
<keyword evidence="2 6" id="KW-0732">Signal</keyword>
<reference evidence="7 8" key="1">
    <citation type="submission" date="2016-11" db="EMBL/GenBank/DDBJ databases">
        <authorList>
            <person name="Jaros S."/>
            <person name="Januszkiewicz K."/>
            <person name="Wedrychowicz H."/>
        </authorList>
    </citation>
    <scope>NUCLEOTIDE SEQUENCE [LARGE SCALE GENOMIC DNA]</scope>
    <source>
        <strain evidence="7 8">DSM 21758</strain>
    </source>
</reference>
<dbReference type="EMBL" id="FQZB01000006">
    <property type="protein sequence ID" value="SHJ13885.1"/>
    <property type="molecule type" value="Genomic_DNA"/>
</dbReference>
<keyword evidence="4" id="KW-0564">Palmitate</keyword>
<gene>
    <name evidence="7" type="ORF">SAMN02745163_01399</name>
</gene>
<evidence type="ECO:0000256" key="2">
    <source>
        <dbReference type="ARBA" id="ARBA00022729"/>
    </source>
</evidence>
<accession>A0A1M6GVF5</accession>
<keyword evidence="3" id="KW-0472">Membrane</keyword>
<protein>
    <submittedName>
        <fullName evidence="7">Carbohydrate ABC transporter substrate-binding protein, CUT1 family (TC 3.A.1.1.-)</fullName>
    </submittedName>
</protein>
<evidence type="ECO:0000256" key="3">
    <source>
        <dbReference type="ARBA" id="ARBA00023136"/>
    </source>
</evidence>
<feature type="chain" id="PRO_5038968689" evidence="6">
    <location>
        <begin position="25"/>
        <end position="433"/>
    </location>
</feature>
<dbReference type="RefSeq" id="WP_072985961.1">
    <property type="nucleotide sequence ID" value="NZ_FQZB01000006.1"/>
</dbReference>
<dbReference type="STRING" id="1121302.SAMN02745163_01399"/>
<dbReference type="Gene3D" id="3.40.190.10">
    <property type="entry name" value="Periplasmic binding protein-like II"/>
    <property type="match status" value="2"/>
</dbReference>
<dbReference type="Pfam" id="PF13416">
    <property type="entry name" value="SBP_bac_8"/>
    <property type="match status" value="1"/>
</dbReference>